<dbReference type="Gene3D" id="3.30.470.20">
    <property type="entry name" value="ATP-grasp fold, B domain"/>
    <property type="match status" value="1"/>
</dbReference>
<name>A0A372G1Y4_9ACTN</name>
<dbReference type="Proteomes" id="UP000262621">
    <property type="component" value="Unassembled WGS sequence"/>
</dbReference>
<dbReference type="Gene3D" id="3.30.1490.20">
    <property type="entry name" value="ATP-grasp fold, A domain"/>
    <property type="match status" value="1"/>
</dbReference>
<dbReference type="GO" id="GO:0046872">
    <property type="term" value="F:metal ion binding"/>
    <property type="evidence" value="ECO:0007669"/>
    <property type="project" value="InterPro"/>
</dbReference>
<dbReference type="PROSITE" id="PS50975">
    <property type="entry name" value="ATP_GRASP"/>
    <property type="match status" value="1"/>
</dbReference>
<dbReference type="SUPFAM" id="SSF56059">
    <property type="entry name" value="Glutathione synthetase ATP-binding domain-like"/>
    <property type="match status" value="1"/>
</dbReference>
<keyword evidence="1" id="KW-0436">Ligase</keyword>
<dbReference type="Pfam" id="PF18130">
    <property type="entry name" value="ATPgrasp_N"/>
    <property type="match status" value="1"/>
</dbReference>
<dbReference type="InterPro" id="IPR052032">
    <property type="entry name" value="ATP-dep_AA_Ligase"/>
</dbReference>
<accession>A0A372G1Y4</accession>
<dbReference type="Gene3D" id="3.40.50.20">
    <property type="match status" value="1"/>
</dbReference>
<gene>
    <name evidence="6" type="ORF">D0Q02_07885</name>
</gene>
<dbReference type="PANTHER" id="PTHR43585:SF2">
    <property type="entry name" value="ATP-GRASP ENZYME FSQD"/>
    <property type="match status" value="1"/>
</dbReference>
<keyword evidence="3 4" id="KW-0067">ATP-binding</keyword>
<dbReference type="InterPro" id="IPR041472">
    <property type="entry name" value="BL00235/CARNS1_N"/>
</dbReference>
<protein>
    <submittedName>
        <fullName evidence="6">ATP-grasp domain-containing protein</fullName>
    </submittedName>
</protein>
<dbReference type="InterPro" id="IPR013815">
    <property type="entry name" value="ATP_grasp_subdomain_1"/>
</dbReference>
<dbReference type="Pfam" id="PF13535">
    <property type="entry name" value="ATP-grasp_4"/>
    <property type="match status" value="1"/>
</dbReference>
<dbReference type="PANTHER" id="PTHR43585">
    <property type="entry name" value="FUMIPYRROLE BIOSYNTHESIS PROTEIN C"/>
    <property type="match status" value="1"/>
</dbReference>
<dbReference type="GO" id="GO:0016874">
    <property type="term" value="F:ligase activity"/>
    <property type="evidence" value="ECO:0007669"/>
    <property type="project" value="UniProtKB-KW"/>
</dbReference>
<dbReference type="EMBL" id="QVFU01000005">
    <property type="protein sequence ID" value="RFS47067.1"/>
    <property type="molecule type" value="Genomic_DNA"/>
</dbReference>
<evidence type="ECO:0000256" key="3">
    <source>
        <dbReference type="ARBA" id="ARBA00022840"/>
    </source>
</evidence>
<organism evidence="6 7">
    <name type="scientific">Micromonospora craniellae</name>
    <dbReference type="NCBI Taxonomy" id="2294034"/>
    <lineage>
        <taxon>Bacteria</taxon>
        <taxon>Bacillati</taxon>
        <taxon>Actinomycetota</taxon>
        <taxon>Actinomycetes</taxon>
        <taxon>Micromonosporales</taxon>
        <taxon>Micromonosporaceae</taxon>
        <taxon>Micromonospora</taxon>
    </lineage>
</organism>
<reference evidence="6 7" key="1">
    <citation type="submission" date="2018-08" db="EMBL/GenBank/DDBJ databases">
        <title>Verrucosispora craniellae sp. nov., isolated from a marine sponge in the South China Sea.</title>
        <authorList>
            <person name="Li L."/>
            <person name="Lin H.W."/>
        </authorList>
    </citation>
    <scope>NUCLEOTIDE SEQUENCE [LARGE SCALE GENOMIC DNA]</scope>
    <source>
        <strain evidence="6 7">LHW63014</strain>
    </source>
</reference>
<evidence type="ECO:0000256" key="2">
    <source>
        <dbReference type="ARBA" id="ARBA00022741"/>
    </source>
</evidence>
<evidence type="ECO:0000256" key="1">
    <source>
        <dbReference type="ARBA" id="ARBA00022598"/>
    </source>
</evidence>
<keyword evidence="2 4" id="KW-0547">Nucleotide-binding</keyword>
<dbReference type="RefSeq" id="WP_117227318.1">
    <property type="nucleotide sequence ID" value="NZ_CP061725.1"/>
</dbReference>
<dbReference type="GO" id="GO:0005524">
    <property type="term" value="F:ATP binding"/>
    <property type="evidence" value="ECO:0007669"/>
    <property type="project" value="UniProtKB-UniRule"/>
</dbReference>
<comment type="caution">
    <text evidence="6">The sequence shown here is derived from an EMBL/GenBank/DDBJ whole genome shotgun (WGS) entry which is preliminary data.</text>
</comment>
<evidence type="ECO:0000313" key="6">
    <source>
        <dbReference type="EMBL" id="RFS47067.1"/>
    </source>
</evidence>
<feature type="domain" description="ATP-grasp" evidence="5">
    <location>
        <begin position="109"/>
        <end position="298"/>
    </location>
</feature>
<evidence type="ECO:0000259" key="5">
    <source>
        <dbReference type="PROSITE" id="PS50975"/>
    </source>
</evidence>
<dbReference type="OrthoDB" id="6964321at2"/>
<dbReference type="InterPro" id="IPR011761">
    <property type="entry name" value="ATP-grasp"/>
</dbReference>
<dbReference type="AlphaFoldDB" id="A0A372G1Y4"/>
<evidence type="ECO:0000256" key="4">
    <source>
        <dbReference type="PROSITE-ProRule" id="PRU00409"/>
    </source>
</evidence>
<sequence>MFRVAVIGGRPAPIKGARDLGVDVVLVHQPGQYEESIRPHCERIVHAPLADGEAMLDVLRPLHSERPFDRVLTVSEPWGVPTGHVVDGLGLPGTSEKTARLLKDKTLMRERLAKYDLSPVRYRVVRTEREARDFLAEVGGPVVLKPVDGAASRNILRVADATELGHAWRVHTEAGNTAVLAEEFLSGPVVSVESFSFGGRHLPIGYSEYLVNSYHVEWQVSVPSRLVAPYLPELRDLTVRLLDAVELTEGPSHSEFVLTERGPRVLESHARMGGHAIPELVRRAYGLDLARMWLTVPLGIDELPAESPQPTAGAAIRFLRPEPGEIRAVTVAEDIPAVVKRVPPGELADVYLPLLGELVDVPVGVVVHKNPGDVITPIQTLADCSSGYVLATGADADSAVDTCVLVDQQIQFHT</sequence>
<keyword evidence="7" id="KW-1185">Reference proteome</keyword>
<proteinExistence type="predicted"/>
<evidence type="ECO:0000313" key="7">
    <source>
        <dbReference type="Proteomes" id="UP000262621"/>
    </source>
</evidence>